<dbReference type="Pfam" id="PF00450">
    <property type="entry name" value="Peptidase_S10"/>
    <property type="match status" value="1"/>
</dbReference>
<proteinExistence type="predicted"/>
<comment type="caution">
    <text evidence="2">The sequence shown here is derived from an EMBL/GenBank/DDBJ whole genome shotgun (WGS) entry which is preliminary data.</text>
</comment>
<keyword evidence="1" id="KW-0732">Signal</keyword>
<dbReference type="AlphaFoldDB" id="A0AA42CQQ5"/>
<name>A0AA42CQQ5_9SPHN</name>
<evidence type="ECO:0000313" key="2">
    <source>
        <dbReference type="EMBL" id="MCW6535925.1"/>
    </source>
</evidence>
<dbReference type="Proteomes" id="UP001165565">
    <property type="component" value="Unassembled WGS sequence"/>
</dbReference>
<dbReference type="Gene3D" id="3.40.50.1820">
    <property type="entry name" value="alpha/beta hydrolase"/>
    <property type="match status" value="1"/>
</dbReference>
<accession>A0AA42CQQ5</accession>
<feature type="chain" id="PRO_5041452160" evidence="1">
    <location>
        <begin position="29"/>
        <end position="498"/>
    </location>
</feature>
<organism evidence="2 3">
    <name type="scientific">Sphingomonas lycopersici</name>
    <dbReference type="NCBI Taxonomy" id="2951807"/>
    <lineage>
        <taxon>Bacteria</taxon>
        <taxon>Pseudomonadati</taxon>
        <taxon>Pseudomonadota</taxon>
        <taxon>Alphaproteobacteria</taxon>
        <taxon>Sphingomonadales</taxon>
        <taxon>Sphingomonadaceae</taxon>
        <taxon>Sphingomonas</taxon>
    </lineage>
</organism>
<dbReference type="SUPFAM" id="SSF53474">
    <property type="entry name" value="alpha/beta-Hydrolases"/>
    <property type="match status" value="1"/>
</dbReference>
<dbReference type="RefSeq" id="WP_265269361.1">
    <property type="nucleotide sequence ID" value="NZ_JANFAV010000010.1"/>
</dbReference>
<reference evidence="2" key="1">
    <citation type="submission" date="2022-06" db="EMBL/GenBank/DDBJ databases">
        <title>Sphingomonas sp. nov. isolated from rhizosphere soil of tomato.</title>
        <authorList>
            <person name="Dong H."/>
            <person name="Gao R."/>
        </authorList>
    </citation>
    <scope>NUCLEOTIDE SEQUENCE</scope>
    <source>
        <strain evidence="2">MMSM24</strain>
    </source>
</reference>
<evidence type="ECO:0000313" key="3">
    <source>
        <dbReference type="Proteomes" id="UP001165565"/>
    </source>
</evidence>
<feature type="signal peptide" evidence="1">
    <location>
        <begin position="1"/>
        <end position="28"/>
    </location>
</feature>
<gene>
    <name evidence="2" type="ORF">NEE01_14165</name>
</gene>
<protein>
    <submittedName>
        <fullName evidence="2">Peptidase S10</fullName>
    </submittedName>
</protein>
<dbReference type="GO" id="GO:0006508">
    <property type="term" value="P:proteolysis"/>
    <property type="evidence" value="ECO:0007669"/>
    <property type="project" value="InterPro"/>
</dbReference>
<dbReference type="GO" id="GO:0004185">
    <property type="term" value="F:serine-type carboxypeptidase activity"/>
    <property type="evidence" value="ECO:0007669"/>
    <property type="project" value="InterPro"/>
</dbReference>
<evidence type="ECO:0000256" key="1">
    <source>
        <dbReference type="SAM" id="SignalP"/>
    </source>
</evidence>
<dbReference type="EMBL" id="JANFAV010000010">
    <property type="protein sequence ID" value="MCW6535925.1"/>
    <property type="molecule type" value="Genomic_DNA"/>
</dbReference>
<dbReference type="InterPro" id="IPR029058">
    <property type="entry name" value="AB_hydrolase_fold"/>
</dbReference>
<keyword evidence="3" id="KW-1185">Reference proteome</keyword>
<sequence length="498" mass="53792">MPITTAFIRTVLTSATGLAIVLAAPAAAQQNGAPPGRDQVDHPAVVTKHKGRFGGQSIAYTARVEGLSVTTGPHEGAKIISFAYTRDKADPAKRAVMFLFNGGPIVAAQYLHIGGIGPKRVAYPDDVKADPSTFALVDNIYSPLDAVDMVFVDPASTGFSRVAPGTDPKAYFSVKADARQFAAYIRAWLKRYGREGSPVYLAGESYGTNRAAEIAGQLADGPDPLPLAGIFLYGQAANIIEYSQRSANITSYVASLPTIAAIAWYHGKADRKERSFDAFLAEARSFAKGDYLTILYQGSAASDADKRRVAGRLAEFSGIPADWYLANELKITKERYRVELLKDQGLLLGRADARYTAPITDKGNGPDPSDVLMQGVQKLLPIYLREDLKVDWNDPYIPAVAITSLEDWGWGDGTSPFADWPYYKGIGKMMKLNPGFRLLVGNGIYDTQTTMGAAELLVTQSGWDPARVTLRYYDGGHTGYSVAATAKAIGNDIRALVR</sequence>
<dbReference type="InterPro" id="IPR001563">
    <property type="entry name" value="Peptidase_S10"/>
</dbReference>